<gene>
    <name evidence="2" type="ORF">AB1Y20_003349</name>
</gene>
<evidence type="ECO:0000313" key="2">
    <source>
        <dbReference type="EMBL" id="KAL1519082.1"/>
    </source>
</evidence>
<organism evidence="2 3">
    <name type="scientific">Prymnesium parvum</name>
    <name type="common">Toxic golden alga</name>
    <dbReference type="NCBI Taxonomy" id="97485"/>
    <lineage>
        <taxon>Eukaryota</taxon>
        <taxon>Haptista</taxon>
        <taxon>Haptophyta</taxon>
        <taxon>Prymnesiophyceae</taxon>
        <taxon>Prymnesiales</taxon>
        <taxon>Prymnesiaceae</taxon>
        <taxon>Prymnesium</taxon>
    </lineage>
</organism>
<evidence type="ECO:0000313" key="3">
    <source>
        <dbReference type="Proteomes" id="UP001515480"/>
    </source>
</evidence>
<dbReference type="Proteomes" id="UP001515480">
    <property type="component" value="Unassembled WGS sequence"/>
</dbReference>
<reference evidence="2 3" key="1">
    <citation type="journal article" date="2024" name="Science">
        <title>Giant polyketide synthase enzymes in the biosynthesis of giant marine polyether toxins.</title>
        <authorList>
            <person name="Fallon T.R."/>
            <person name="Shende V.V."/>
            <person name="Wierzbicki I.H."/>
            <person name="Pendleton A.L."/>
            <person name="Watervoot N.F."/>
            <person name="Auber R.P."/>
            <person name="Gonzalez D.J."/>
            <person name="Wisecaver J.H."/>
            <person name="Moore B.S."/>
        </authorList>
    </citation>
    <scope>NUCLEOTIDE SEQUENCE [LARGE SCALE GENOMIC DNA]</scope>
    <source>
        <strain evidence="2 3">12B1</strain>
    </source>
</reference>
<dbReference type="PANTHER" id="PTHR13715">
    <property type="entry name" value="RYANODINE RECEPTOR AND IP3 RECEPTOR"/>
    <property type="match status" value="1"/>
</dbReference>
<protein>
    <recommendedName>
        <fullName evidence="1">Inositol 1,4,5-trisphosphate/ryanodine receptor domain-containing protein</fullName>
    </recommendedName>
</protein>
<dbReference type="InterPro" id="IPR014821">
    <property type="entry name" value="Ins145_P3_rcpt"/>
</dbReference>
<dbReference type="InterPro" id="IPR015925">
    <property type="entry name" value="Ryanodine_IP3_receptor"/>
</dbReference>
<name>A0AB34JEB5_PRYPA</name>
<dbReference type="Pfam" id="PF08709">
    <property type="entry name" value="Ins145_P3_rec"/>
    <property type="match status" value="1"/>
</dbReference>
<dbReference type="EMBL" id="JBGBPQ010000010">
    <property type="protein sequence ID" value="KAL1519082.1"/>
    <property type="molecule type" value="Genomic_DNA"/>
</dbReference>
<dbReference type="AlphaFoldDB" id="A0AB34JEB5"/>
<evidence type="ECO:0000259" key="1">
    <source>
        <dbReference type="Pfam" id="PF08709"/>
    </source>
</evidence>
<accession>A0AB34JEB5</accession>
<keyword evidence="3" id="KW-1185">Reference proteome</keyword>
<dbReference type="PANTHER" id="PTHR13715:SF99">
    <property type="entry name" value="INOSITOL 1,4,5-TRISPHOSPHATE RECEPTOR-LIKE PROTEIN A"/>
    <property type="match status" value="1"/>
</dbReference>
<dbReference type="Gene3D" id="2.80.10.50">
    <property type="match status" value="1"/>
</dbReference>
<proteinExistence type="predicted"/>
<comment type="caution">
    <text evidence="2">The sequence shown here is derived from an EMBL/GenBank/DDBJ whole genome shotgun (WGS) entry which is preliminary data.</text>
</comment>
<sequence>MPLYLRNGDIIVLFSKDGGPNGKGFLASDVMGAFGSSSEHLLIAPAPRTPDGVMIYPPSFQLRCMFRIDTGHDSTLPRQRDPILYGQPIMLVHVNTDMYLTSMTKDVVQLQPDRHAGCFFVPEPRYKLRSEGERISSGDHLLLQSRRFAGAYLRISSGGHAAESQEALPASSKMRRTEPQLEEPQPVGFFASVLAAKPKPLAEKVDGAADIPEVEAPVLEDESVLLERESKHAQRVEMFNLRAGQGWVVQVFSTTDDSNILRAGECVRLFHREFEGYIMAALDTDKLREQDYPLDKILSVDRASQARGFRILLSLSDFAHLELAFRLHIRRISS</sequence>
<feature type="domain" description="Inositol 1,4,5-trisphosphate/ryanodine receptor" evidence="1">
    <location>
        <begin position="74"/>
        <end position="166"/>
    </location>
</feature>
<dbReference type="GO" id="GO:0006816">
    <property type="term" value="P:calcium ion transport"/>
    <property type="evidence" value="ECO:0007669"/>
    <property type="project" value="InterPro"/>
</dbReference>